<name>A0A914VHI2_9BILA</name>
<dbReference type="PANTHER" id="PTHR11552:SF188">
    <property type="entry name" value="NEITHER INACTIVATION NOR AFTERPOTENTIAL PROTEIN G"/>
    <property type="match status" value="1"/>
</dbReference>
<protein>
    <submittedName>
        <fullName evidence="6">Uncharacterized protein</fullName>
    </submittedName>
</protein>
<feature type="domain" description="Glucose-methanol-choline oxidoreductase N-terminal" evidence="3">
    <location>
        <begin position="43"/>
        <end position="350"/>
    </location>
</feature>
<dbReference type="GO" id="GO:0050660">
    <property type="term" value="F:flavin adenine dinucleotide binding"/>
    <property type="evidence" value="ECO:0007669"/>
    <property type="project" value="InterPro"/>
</dbReference>
<dbReference type="InterPro" id="IPR012132">
    <property type="entry name" value="GMC_OxRdtase"/>
</dbReference>
<dbReference type="Gene3D" id="3.50.50.60">
    <property type="entry name" value="FAD/NAD(P)-binding domain"/>
    <property type="match status" value="1"/>
</dbReference>
<evidence type="ECO:0000259" key="4">
    <source>
        <dbReference type="Pfam" id="PF05199"/>
    </source>
</evidence>
<keyword evidence="5" id="KW-1185">Reference proteome</keyword>
<dbReference type="Pfam" id="PF05199">
    <property type="entry name" value="GMC_oxred_C"/>
    <property type="match status" value="1"/>
</dbReference>
<feature type="domain" description="Glucose-methanol-choline oxidoreductase C-terminal" evidence="4">
    <location>
        <begin position="471"/>
        <end position="594"/>
    </location>
</feature>
<keyword evidence="2" id="KW-0285">Flavoprotein</keyword>
<dbReference type="SUPFAM" id="SSF54373">
    <property type="entry name" value="FAD-linked reductases, C-terminal domain"/>
    <property type="match status" value="1"/>
</dbReference>
<dbReference type="InterPro" id="IPR000172">
    <property type="entry name" value="GMC_OxRdtase_N"/>
</dbReference>
<proteinExistence type="inferred from homology"/>
<evidence type="ECO:0000313" key="6">
    <source>
        <dbReference type="WBParaSite" id="PSAMB.scaffold1902size26827.g15455.t1"/>
    </source>
</evidence>
<comment type="similarity">
    <text evidence="1">Belongs to the GMC oxidoreductase family.</text>
</comment>
<dbReference type="PIRSF" id="PIRSF000137">
    <property type="entry name" value="Alcohol_oxidase"/>
    <property type="match status" value="1"/>
</dbReference>
<dbReference type="Pfam" id="PF00732">
    <property type="entry name" value="GMC_oxred_N"/>
    <property type="match status" value="1"/>
</dbReference>
<evidence type="ECO:0000313" key="5">
    <source>
        <dbReference type="Proteomes" id="UP000887566"/>
    </source>
</evidence>
<dbReference type="AlphaFoldDB" id="A0A914VHI2"/>
<organism evidence="5 6">
    <name type="scientific">Plectus sambesii</name>
    <dbReference type="NCBI Taxonomy" id="2011161"/>
    <lineage>
        <taxon>Eukaryota</taxon>
        <taxon>Metazoa</taxon>
        <taxon>Ecdysozoa</taxon>
        <taxon>Nematoda</taxon>
        <taxon>Chromadorea</taxon>
        <taxon>Plectida</taxon>
        <taxon>Plectina</taxon>
        <taxon>Plectoidea</taxon>
        <taxon>Plectidae</taxon>
        <taxon>Plectus</taxon>
    </lineage>
</organism>
<dbReference type="InterPro" id="IPR007867">
    <property type="entry name" value="GMC_OxRtase_C"/>
</dbReference>
<dbReference type="InterPro" id="IPR036188">
    <property type="entry name" value="FAD/NAD-bd_sf"/>
</dbReference>
<dbReference type="Gene3D" id="3.30.560.10">
    <property type="entry name" value="Glucose Oxidase, domain 3"/>
    <property type="match status" value="1"/>
</dbReference>
<evidence type="ECO:0000256" key="2">
    <source>
        <dbReference type="PIRSR" id="PIRSR000137-2"/>
    </source>
</evidence>
<evidence type="ECO:0000259" key="3">
    <source>
        <dbReference type="Pfam" id="PF00732"/>
    </source>
</evidence>
<sequence length="609" mass="67872">MYASVLALAALFSSKFNDYPIHHFPKVHHGVDSVIFPELSVPFDFIIVGSGYAGSFLARRLTDGGCKKVRVLVLEAGDMPTFDTALPFTQIYDRRKNEWGYYTVPQRKAAKAMKDRQVRLSMAKALGGDSVTDQGVFMPPNLDDFHRWSYVNNLTGWGFVDMKPYMFDMNKMKDDSEEMGSKLMNMDADKIIRLLRDPVDAHDVFDPLRASWLKAGGDLNFSVVHADDPKMFHDGGFFVPKTMSHTGMKMNAASEFLRDAAVNLFVITNVEVDSLLYTPDGARVVGIEMRDTLTNSTYHANVVKEVLLADGPIRNAQLLMQSGIGPAEHLRTLGIPILQDLPVGVRLNDRVSAHLYIRVRPEFIDRLRGQANDLAGFHKFLTKGSGMLANTSVAGVSLVRTGYLQTPDLLLEMRPVGIVNDRDFAGNINYRDALDDTGKEASNGSLQVTVTVLRPFSQGTMWLWRKRREEVKFTPRINPSYLTDERDLVSLVQGARHVEALLMSPYMAALGARLIYPRYKECGAALLPASQEYWRCIMRYLAGSGNHLTSTTPLGTVVDSRLRVIGMEGLRVVDQSVLPEAATGGVSTTTLVVASRAFRLIKEDHRLRC</sequence>
<dbReference type="WBParaSite" id="PSAMB.scaffold1902size26827.g15455.t1">
    <property type="protein sequence ID" value="PSAMB.scaffold1902size26827.g15455.t1"/>
    <property type="gene ID" value="PSAMB.scaffold1902size26827.g15455"/>
</dbReference>
<reference evidence="6" key="1">
    <citation type="submission" date="2022-11" db="UniProtKB">
        <authorList>
            <consortium name="WormBaseParasite"/>
        </authorList>
    </citation>
    <scope>IDENTIFICATION</scope>
</reference>
<keyword evidence="2" id="KW-0274">FAD</keyword>
<comment type="cofactor">
    <cofactor evidence="2">
        <name>FAD</name>
        <dbReference type="ChEBI" id="CHEBI:57692"/>
    </cofactor>
</comment>
<dbReference type="GO" id="GO:0016614">
    <property type="term" value="F:oxidoreductase activity, acting on CH-OH group of donors"/>
    <property type="evidence" value="ECO:0007669"/>
    <property type="project" value="InterPro"/>
</dbReference>
<feature type="binding site" evidence="2">
    <location>
        <position position="272"/>
    </location>
    <ligand>
        <name>FAD</name>
        <dbReference type="ChEBI" id="CHEBI:57692"/>
    </ligand>
</feature>
<dbReference type="SUPFAM" id="SSF51905">
    <property type="entry name" value="FAD/NAD(P)-binding domain"/>
    <property type="match status" value="1"/>
</dbReference>
<dbReference type="Proteomes" id="UP000887566">
    <property type="component" value="Unplaced"/>
</dbReference>
<accession>A0A914VHI2</accession>
<evidence type="ECO:0000256" key="1">
    <source>
        <dbReference type="ARBA" id="ARBA00010790"/>
    </source>
</evidence>
<dbReference type="PANTHER" id="PTHR11552">
    <property type="entry name" value="GLUCOSE-METHANOL-CHOLINE GMC OXIDOREDUCTASE"/>
    <property type="match status" value="1"/>
</dbReference>